<feature type="region of interest" description="Disordered" evidence="12">
    <location>
        <begin position="62"/>
        <end position="178"/>
    </location>
</feature>
<proteinExistence type="predicted"/>
<evidence type="ECO:0000256" key="10">
    <source>
        <dbReference type="ARBA" id="ARBA00049134"/>
    </source>
</evidence>
<gene>
    <name evidence="15" type="primary">EGLN1</name>
</gene>
<feature type="domain" description="MYND-type" evidence="13">
    <location>
        <begin position="21"/>
        <end position="58"/>
    </location>
</feature>
<evidence type="ECO:0000313" key="16">
    <source>
        <dbReference type="Proteomes" id="UP000694520"/>
    </source>
</evidence>
<dbReference type="GO" id="GO:0071456">
    <property type="term" value="P:cellular response to hypoxia"/>
    <property type="evidence" value="ECO:0007669"/>
    <property type="project" value="TreeGrafter"/>
</dbReference>
<evidence type="ECO:0000256" key="2">
    <source>
        <dbReference type="ARBA" id="ARBA00022723"/>
    </source>
</evidence>
<dbReference type="GO" id="GO:0031418">
    <property type="term" value="F:L-ascorbic acid binding"/>
    <property type="evidence" value="ECO:0007669"/>
    <property type="project" value="UniProtKB-KW"/>
</dbReference>
<comment type="cofactor">
    <cofactor evidence="1">
        <name>L-ascorbate</name>
        <dbReference type="ChEBI" id="CHEBI:38290"/>
    </cofactor>
</comment>
<evidence type="ECO:0000256" key="7">
    <source>
        <dbReference type="ARBA" id="ARBA00023002"/>
    </source>
</evidence>
<evidence type="ECO:0000256" key="8">
    <source>
        <dbReference type="ARBA" id="ARBA00023004"/>
    </source>
</evidence>
<keyword evidence="4" id="KW-0862">Zinc</keyword>
<dbReference type="GeneTree" id="ENSGT00940000155704"/>
<dbReference type="PANTHER" id="PTHR12907:SF4">
    <property type="entry name" value="EGL NINE HOMOLOG 1"/>
    <property type="match status" value="1"/>
</dbReference>
<dbReference type="Gene3D" id="6.10.140.2220">
    <property type="match status" value="1"/>
</dbReference>
<dbReference type="SMART" id="SM00702">
    <property type="entry name" value="P4Hc"/>
    <property type="match status" value="1"/>
</dbReference>
<feature type="compositionally biased region" description="Low complexity" evidence="12">
    <location>
        <begin position="119"/>
        <end position="147"/>
    </location>
</feature>
<evidence type="ECO:0000256" key="6">
    <source>
        <dbReference type="ARBA" id="ARBA00022964"/>
    </source>
</evidence>
<evidence type="ECO:0000256" key="12">
    <source>
        <dbReference type="SAM" id="MobiDB-lite"/>
    </source>
</evidence>
<evidence type="ECO:0000256" key="1">
    <source>
        <dbReference type="ARBA" id="ARBA00001961"/>
    </source>
</evidence>
<feature type="domain" description="Fe2OG dioxygenase" evidence="14">
    <location>
        <begin position="258"/>
        <end position="359"/>
    </location>
</feature>
<dbReference type="Proteomes" id="UP000694520">
    <property type="component" value="Chromosome 27"/>
</dbReference>
<dbReference type="EC" id="1.14.11.29" evidence="9"/>
<dbReference type="PROSITE" id="PS51471">
    <property type="entry name" value="FE2OG_OXY"/>
    <property type="match status" value="1"/>
</dbReference>
<organism evidence="15 16">
    <name type="scientific">Bos mutus grunniens</name>
    <name type="common">Wild yak</name>
    <name type="synonym">Bos grunniens</name>
    <dbReference type="NCBI Taxonomy" id="30521"/>
    <lineage>
        <taxon>Eukaryota</taxon>
        <taxon>Metazoa</taxon>
        <taxon>Chordata</taxon>
        <taxon>Craniata</taxon>
        <taxon>Vertebrata</taxon>
        <taxon>Euteleostomi</taxon>
        <taxon>Mammalia</taxon>
        <taxon>Eutheria</taxon>
        <taxon>Laurasiatheria</taxon>
        <taxon>Artiodactyla</taxon>
        <taxon>Ruminantia</taxon>
        <taxon>Pecora</taxon>
        <taxon>Bovidae</taxon>
        <taxon>Bovinae</taxon>
        <taxon>Bos</taxon>
    </lineage>
</organism>
<evidence type="ECO:0000256" key="9">
    <source>
        <dbReference type="ARBA" id="ARBA00039004"/>
    </source>
</evidence>
<feature type="compositionally biased region" description="Basic and acidic residues" evidence="12">
    <location>
        <begin position="85"/>
        <end position="100"/>
    </location>
</feature>
<dbReference type="SUPFAM" id="SSF144232">
    <property type="entry name" value="HIT/MYND zinc finger-like"/>
    <property type="match status" value="1"/>
</dbReference>
<dbReference type="GO" id="GO:0008198">
    <property type="term" value="F:ferrous iron binding"/>
    <property type="evidence" value="ECO:0007669"/>
    <property type="project" value="TreeGrafter"/>
</dbReference>
<dbReference type="GO" id="GO:0005737">
    <property type="term" value="C:cytoplasm"/>
    <property type="evidence" value="ECO:0007669"/>
    <property type="project" value="TreeGrafter"/>
</dbReference>
<evidence type="ECO:0000259" key="14">
    <source>
        <dbReference type="PROSITE" id="PS51471"/>
    </source>
</evidence>
<dbReference type="FunFam" id="6.10.140.2220:FF:000015">
    <property type="entry name" value="egl nine homolog 1 isoform X1"/>
    <property type="match status" value="1"/>
</dbReference>
<keyword evidence="5" id="KW-0847">Vitamin C</keyword>
<dbReference type="Pfam" id="PF13640">
    <property type="entry name" value="2OG-FeII_Oxy_3"/>
    <property type="match status" value="1"/>
</dbReference>
<dbReference type="InterPro" id="IPR044862">
    <property type="entry name" value="Pro_4_hyd_alph_FE2OG_OXY"/>
</dbReference>
<reference evidence="15" key="2">
    <citation type="submission" date="2025-08" db="UniProtKB">
        <authorList>
            <consortium name="Ensembl"/>
        </authorList>
    </citation>
    <scope>IDENTIFICATION</scope>
</reference>
<dbReference type="AlphaFoldDB" id="A0A8B9XZK5"/>
<dbReference type="InterPro" id="IPR002893">
    <property type="entry name" value="Znf_MYND"/>
</dbReference>
<dbReference type="Gene3D" id="2.60.120.620">
    <property type="entry name" value="q2cbj1_9rhob like domain"/>
    <property type="match status" value="1"/>
</dbReference>
<comment type="catalytic activity">
    <reaction evidence="10">
        <text>L-prolyl-[hypoxia-inducible factor alpha subunit] + 2-oxoglutarate + O2 = trans-4-hydroxy-L-prolyl-[hypoxia-inducible factor alpha subunit] + succinate + CO2</text>
        <dbReference type="Rhea" id="RHEA:48400"/>
        <dbReference type="Rhea" id="RHEA-COMP:12093"/>
        <dbReference type="Rhea" id="RHEA-COMP:12094"/>
        <dbReference type="ChEBI" id="CHEBI:15379"/>
        <dbReference type="ChEBI" id="CHEBI:16526"/>
        <dbReference type="ChEBI" id="CHEBI:16810"/>
        <dbReference type="ChEBI" id="CHEBI:30031"/>
        <dbReference type="ChEBI" id="CHEBI:50342"/>
        <dbReference type="ChEBI" id="CHEBI:61965"/>
        <dbReference type="EC" id="1.14.11.29"/>
    </reaction>
</comment>
<evidence type="ECO:0000256" key="4">
    <source>
        <dbReference type="ARBA" id="ARBA00022833"/>
    </source>
</evidence>
<keyword evidence="7" id="KW-0560">Oxidoreductase</keyword>
<keyword evidence="2" id="KW-0479">Metal-binding</keyword>
<dbReference type="Ensembl" id="ENSBGRT00000034244.1">
    <property type="protein sequence ID" value="ENSBGRP00000029573.1"/>
    <property type="gene ID" value="ENSBGRG00000018605.1"/>
</dbReference>
<reference evidence="15" key="1">
    <citation type="submission" date="2019-05" db="EMBL/GenBank/DDBJ databases">
        <authorList>
            <person name="Zhang S."/>
            <person name="Liu J."/>
        </authorList>
    </citation>
    <scope>NUCLEOTIDE SEQUENCE [LARGE SCALE GENOMIC DNA]</scope>
</reference>
<dbReference type="PROSITE" id="PS50865">
    <property type="entry name" value="ZF_MYND_2"/>
    <property type="match status" value="1"/>
</dbReference>
<evidence type="ECO:0000256" key="11">
    <source>
        <dbReference type="PROSITE-ProRule" id="PRU00134"/>
    </source>
</evidence>
<dbReference type="Pfam" id="PF01753">
    <property type="entry name" value="zf-MYND"/>
    <property type="match status" value="1"/>
</dbReference>
<name>A0A8B9XZK5_BOSMU</name>
<dbReference type="InterPro" id="IPR005123">
    <property type="entry name" value="Oxoglu/Fe-dep_dioxygenase_dom"/>
</dbReference>
<keyword evidence="3 11" id="KW-0863">Zinc-finger</keyword>
<keyword evidence="8" id="KW-0408">Iron</keyword>
<protein>
    <recommendedName>
        <fullName evidence="9">hypoxia-inducible factor-proline dioxygenase</fullName>
        <ecNumber evidence="9">1.14.11.29</ecNumber>
    </recommendedName>
</protein>
<dbReference type="PANTHER" id="PTHR12907">
    <property type="entry name" value="EGL NINE HOMOLOG-RELATED"/>
    <property type="match status" value="1"/>
</dbReference>
<dbReference type="GO" id="GO:0160082">
    <property type="term" value="F:hypoxia-inducible factor-proline dioxygenase activity"/>
    <property type="evidence" value="ECO:0007669"/>
    <property type="project" value="UniProtKB-EC"/>
</dbReference>
<keyword evidence="6" id="KW-0223">Dioxygenase</keyword>
<accession>A0A8B9XZK5</accession>
<reference evidence="15" key="3">
    <citation type="submission" date="2025-09" db="UniProtKB">
        <authorList>
            <consortium name="Ensembl"/>
        </authorList>
    </citation>
    <scope>IDENTIFICATION</scope>
</reference>
<evidence type="ECO:0000256" key="5">
    <source>
        <dbReference type="ARBA" id="ARBA00022896"/>
    </source>
</evidence>
<dbReference type="PROSITE" id="PS01360">
    <property type="entry name" value="ZF_MYND_1"/>
    <property type="match status" value="1"/>
</dbReference>
<evidence type="ECO:0000313" key="15">
    <source>
        <dbReference type="Ensembl" id="ENSBGRP00000029573.1"/>
    </source>
</evidence>
<keyword evidence="16" id="KW-1185">Reference proteome</keyword>
<dbReference type="GO" id="GO:0008270">
    <property type="term" value="F:zinc ion binding"/>
    <property type="evidence" value="ECO:0007669"/>
    <property type="project" value="UniProtKB-KW"/>
</dbReference>
<dbReference type="GO" id="GO:0005634">
    <property type="term" value="C:nucleus"/>
    <property type="evidence" value="ECO:0007669"/>
    <property type="project" value="TreeGrafter"/>
</dbReference>
<evidence type="ECO:0000256" key="3">
    <source>
        <dbReference type="ARBA" id="ARBA00022771"/>
    </source>
</evidence>
<dbReference type="InterPro" id="IPR051559">
    <property type="entry name" value="HIF_prolyl_hydroxylases"/>
</dbReference>
<dbReference type="InterPro" id="IPR006620">
    <property type="entry name" value="Pro_4_hyd_alph"/>
</dbReference>
<evidence type="ECO:0000259" key="13">
    <source>
        <dbReference type="PROSITE" id="PS50865"/>
    </source>
</evidence>
<sequence>MANDSGGPGGPSPSERDRQYCELCGKMENLLRCSRCRSSFYCSKEHQRQDWKKHKLVCQVGENVPAPGTGEQQQPGPAPLPRATGAREARKAAPRRDRAVETAGPRAPGDAAKAKAKAKPTADPAAAASPPRAAPGGQGRVAAAAEAEPAKEDLLSRSLLSTPGDGLSHGGGLRPNGQTKPLPALKLALEYIVPCMNKHGICVVDDFLGKETGQQIGDEVRALHDTGKFTDGQLVSQKSDSSKDIRGDKITWIEGNYKINGRTKAMVACYPGNGTGYVRHVDNPNGDGRCVTCIYYLNKDWDAKVSGGILRIFPEGKAQFADIEPKFDRLLFFWSDRRNPHEVQPAYATRYAITVWYFDADERARAKVKYLTGEKGVRVELNKPSDSISKDVL</sequence>